<evidence type="ECO:0000256" key="1">
    <source>
        <dbReference type="ARBA" id="ARBA00004141"/>
    </source>
</evidence>
<sequence>MNCNVCGAPVENGVCTYCGAVVSTPQAAAAPQYQDMDQTGQLNQQPGYQEQNYQQQGSQRQGYPQQFSQQQNYTQMNQIQNAALKSPKSKTTSLILAIFLGWIGVHRYYVGKVGTGLLYTFTFGIFYIGWIVDIVKIASNTFQDSEGRTIR</sequence>
<keyword evidence="3 5" id="KW-1133">Transmembrane helix</keyword>
<proteinExistence type="predicted"/>
<evidence type="ECO:0000256" key="3">
    <source>
        <dbReference type="ARBA" id="ARBA00022989"/>
    </source>
</evidence>
<evidence type="ECO:0000256" key="5">
    <source>
        <dbReference type="SAM" id="Phobius"/>
    </source>
</evidence>
<reference evidence="7 8" key="1">
    <citation type="submission" date="2021-06" db="EMBL/GenBank/DDBJ databases">
        <title>Description of novel taxa of the family Lachnospiraceae.</title>
        <authorList>
            <person name="Chaplin A.V."/>
            <person name="Sokolova S.R."/>
            <person name="Pikina A.P."/>
            <person name="Korzhanova M."/>
            <person name="Belova V."/>
            <person name="Korostin D."/>
            <person name="Efimov B.A."/>
        </authorList>
    </citation>
    <scope>NUCLEOTIDE SEQUENCE [LARGE SCALE GENOMIC DNA]</scope>
    <source>
        <strain evidence="7 8">ASD4241</strain>
    </source>
</reference>
<dbReference type="Pfam" id="PF05154">
    <property type="entry name" value="TM2"/>
    <property type="match status" value="1"/>
</dbReference>
<evidence type="ECO:0000259" key="6">
    <source>
        <dbReference type="Pfam" id="PF05154"/>
    </source>
</evidence>
<evidence type="ECO:0000256" key="2">
    <source>
        <dbReference type="ARBA" id="ARBA00022692"/>
    </source>
</evidence>
<gene>
    <name evidence="7" type="ORF">KTH90_04675</name>
</gene>
<comment type="caution">
    <text evidence="7">The sequence shown here is derived from an EMBL/GenBank/DDBJ whole genome shotgun (WGS) entry which is preliminary data.</text>
</comment>
<dbReference type="PANTHER" id="PTHR21016">
    <property type="entry name" value="BETA-AMYLOID BINDING PROTEIN-RELATED"/>
    <property type="match status" value="1"/>
</dbReference>
<accession>A0ABS6K4B3</accession>
<keyword evidence="8" id="KW-1185">Reference proteome</keyword>
<dbReference type="InterPro" id="IPR007829">
    <property type="entry name" value="TM2"/>
</dbReference>
<dbReference type="EMBL" id="JAHQCX010000002">
    <property type="protein sequence ID" value="MBU9725306.1"/>
    <property type="molecule type" value="Genomic_DNA"/>
</dbReference>
<feature type="domain" description="TM2" evidence="6">
    <location>
        <begin position="87"/>
        <end position="135"/>
    </location>
</feature>
<feature type="transmembrane region" description="Helical" evidence="5">
    <location>
        <begin position="116"/>
        <end position="135"/>
    </location>
</feature>
<feature type="transmembrane region" description="Helical" evidence="5">
    <location>
        <begin position="93"/>
        <end position="110"/>
    </location>
</feature>
<keyword evidence="4 5" id="KW-0472">Membrane</keyword>
<comment type="subcellular location">
    <subcellularLocation>
        <location evidence="1">Membrane</location>
        <topology evidence="1">Multi-pass membrane protein</topology>
    </subcellularLocation>
</comment>
<dbReference type="Proteomes" id="UP001314681">
    <property type="component" value="Unassembled WGS sequence"/>
</dbReference>
<evidence type="ECO:0000313" key="8">
    <source>
        <dbReference type="Proteomes" id="UP001314681"/>
    </source>
</evidence>
<evidence type="ECO:0000256" key="4">
    <source>
        <dbReference type="ARBA" id="ARBA00023136"/>
    </source>
</evidence>
<evidence type="ECO:0000313" key="7">
    <source>
        <dbReference type="EMBL" id="MBU9725306.1"/>
    </source>
</evidence>
<dbReference type="InterPro" id="IPR050932">
    <property type="entry name" value="TM2D1-3-like"/>
</dbReference>
<dbReference type="RefSeq" id="WP_238726344.1">
    <property type="nucleotide sequence ID" value="NZ_JAHQCX010000002.1"/>
</dbReference>
<dbReference type="PANTHER" id="PTHR21016:SF25">
    <property type="entry name" value="TM2 DOMAIN-CONTAINING PROTEIN DDB_G0277895-RELATED"/>
    <property type="match status" value="1"/>
</dbReference>
<protein>
    <submittedName>
        <fullName evidence="7">NINE protein</fullName>
    </submittedName>
</protein>
<name>A0ABS6K4B3_9FIRM</name>
<keyword evidence="2 5" id="KW-0812">Transmembrane</keyword>
<organism evidence="7 8">
    <name type="scientific">Diplocloster modestus</name>
    <dbReference type="NCBI Taxonomy" id="2850322"/>
    <lineage>
        <taxon>Bacteria</taxon>
        <taxon>Bacillati</taxon>
        <taxon>Bacillota</taxon>
        <taxon>Clostridia</taxon>
        <taxon>Lachnospirales</taxon>
        <taxon>Lachnospiraceae</taxon>
        <taxon>Diplocloster</taxon>
    </lineage>
</organism>